<dbReference type="AlphaFoldDB" id="A0A0A9CC39"/>
<evidence type="ECO:0000313" key="1">
    <source>
        <dbReference type="EMBL" id="JAD73894.1"/>
    </source>
</evidence>
<reference evidence="1" key="1">
    <citation type="submission" date="2014-09" db="EMBL/GenBank/DDBJ databases">
        <authorList>
            <person name="Magalhaes I.L.F."/>
            <person name="Oliveira U."/>
            <person name="Santos F.R."/>
            <person name="Vidigal T.H.D.A."/>
            <person name="Brescovit A.D."/>
            <person name="Santos A.J."/>
        </authorList>
    </citation>
    <scope>NUCLEOTIDE SEQUENCE</scope>
    <source>
        <tissue evidence="1">Shoot tissue taken approximately 20 cm above the soil surface</tissue>
    </source>
</reference>
<proteinExistence type="predicted"/>
<reference evidence="1" key="2">
    <citation type="journal article" date="2015" name="Data Brief">
        <title>Shoot transcriptome of the giant reed, Arundo donax.</title>
        <authorList>
            <person name="Barrero R.A."/>
            <person name="Guerrero F.D."/>
            <person name="Moolhuijzen P."/>
            <person name="Goolsby J.A."/>
            <person name="Tidwell J."/>
            <person name="Bellgard S.E."/>
            <person name="Bellgard M.I."/>
        </authorList>
    </citation>
    <scope>NUCLEOTIDE SEQUENCE</scope>
    <source>
        <tissue evidence="1">Shoot tissue taken approximately 20 cm above the soil surface</tissue>
    </source>
</reference>
<accession>A0A0A9CC39</accession>
<organism evidence="1">
    <name type="scientific">Arundo donax</name>
    <name type="common">Giant reed</name>
    <name type="synonym">Donax arundinaceus</name>
    <dbReference type="NCBI Taxonomy" id="35708"/>
    <lineage>
        <taxon>Eukaryota</taxon>
        <taxon>Viridiplantae</taxon>
        <taxon>Streptophyta</taxon>
        <taxon>Embryophyta</taxon>
        <taxon>Tracheophyta</taxon>
        <taxon>Spermatophyta</taxon>
        <taxon>Magnoliopsida</taxon>
        <taxon>Liliopsida</taxon>
        <taxon>Poales</taxon>
        <taxon>Poaceae</taxon>
        <taxon>PACMAD clade</taxon>
        <taxon>Arundinoideae</taxon>
        <taxon>Arundineae</taxon>
        <taxon>Arundo</taxon>
    </lineage>
</organism>
<dbReference type="EMBL" id="GBRH01224001">
    <property type="protein sequence ID" value="JAD73894.1"/>
    <property type="molecule type" value="Transcribed_RNA"/>
</dbReference>
<sequence>MSPHTSHEIKTCIKIALRCVEADRVKRPTIAEIVDELNKIDTAERSLIGQVLSNK</sequence>
<dbReference type="Gene3D" id="1.10.510.10">
    <property type="entry name" value="Transferase(Phosphotransferase) domain 1"/>
    <property type="match status" value="1"/>
</dbReference>
<protein>
    <submittedName>
        <fullName evidence="1">Uncharacterized protein</fullName>
    </submittedName>
</protein>
<name>A0A0A9CC39_ARUDO</name>